<protein>
    <recommendedName>
        <fullName evidence="4">DUF2975 domain-containing protein</fullName>
    </recommendedName>
</protein>
<organism evidence="2 3">
    <name type="scientific">Streptosporangium canum</name>
    <dbReference type="NCBI Taxonomy" id="324952"/>
    <lineage>
        <taxon>Bacteria</taxon>
        <taxon>Bacillati</taxon>
        <taxon>Actinomycetota</taxon>
        <taxon>Actinomycetes</taxon>
        <taxon>Streptosporangiales</taxon>
        <taxon>Streptosporangiaceae</taxon>
        <taxon>Streptosporangium</taxon>
    </lineage>
</organism>
<evidence type="ECO:0000256" key="1">
    <source>
        <dbReference type="SAM" id="Phobius"/>
    </source>
</evidence>
<dbReference type="Proteomes" id="UP000199111">
    <property type="component" value="Unassembled WGS sequence"/>
</dbReference>
<keyword evidence="1" id="KW-0472">Membrane</keyword>
<evidence type="ECO:0000313" key="3">
    <source>
        <dbReference type="Proteomes" id="UP000199111"/>
    </source>
</evidence>
<feature type="transmembrane region" description="Helical" evidence="1">
    <location>
        <begin position="173"/>
        <end position="191"/>
    </location>
</feature>
<feature type="transmembrane region" description="Helical" evidence="1">
    <location>
        <begin position="91"/>
        <end position="113"/>
    </location>
</feature>
<dbReference type="AlphaFoldDB" id="A0A1I4AHX4"/>
<feature type="transmembrane region" description="Helical" evidence="1">
    <location>
        <begin position="16"/>
        <end position="34"/>
    </location>
</feature>
<name>A0A1I4AHX4_9ACTN</name>
<feature type="transmembrane region" description="Helical" evidence="1">
    <location>
        <begin position="134"/>
        <end position="153"/>
    </location>
</feature>
<keyword evidence="3" id="KW-1185">Reference proteome</keyword>
<dbReference type="EMBL" id="FOQY01000028">
    <property type="protein sequence ID" value="SFK55531.1"/>
    <property type="molecule type" value="Genomic_DNA"/>
</dbReference>
<keyword evidence="1" id="KW-0812">Transmembrane</keyword>
<gene>
    <name evidence="2" type="ORF">SAMN05216275_12855</name>
</gene>
<sequence>MATPHSTIGRVARQPAVFAVLVLVTGVITGMVLYSRAGFFGLTYSVIAAQSPNGYGIPLDHPAFTQMARPGVMASANGLEFIDGSPDTGQYLWQALTTFPGFVVASGAFFLLWRLLWRARSGVYIPQVARQVRLLGWWLLVGGLLAPQIERFARMRLLDTMAVGEANYLLGEIPLVVPLVALGLLALAGILRDGVRMRDDLEGTV</sequence>
<keyword evidence="1" id="KW-1133">Transmembrane helix</keyword>
<reference evidence="3" key="1">
    <citation type="submission" date="2016-10" db="EMBL/GenBank/DDBJ databases">
        <authorList>
            <person name="Varghese N."/>
            <person name="Submissions S."/>
        </authorList>
    </citation>
    <scope>NUCLEOTIDE SEQUENCE [LARGE SCALE GENOMIC DNA]</scope>
    <source>
        <strain evidence="3">CGMCC 4.2126</strain>
    </source>
</reference>
<proteinExistence type="predicted"/>
<evidence type="ECO:0008006" key="4">
    <source>
        <dbReference type="Google" id="ProtNLM"/>
    </source>
</evidence>
<accession>A0A1I4AHX4</accession>
<evidence type="ECO:0000313" key="2">
    <source>
        <dbReference type="EMBL" id="SFK55531.1"/>
    </source>
</evidence>